<dbReference type="Proteomes" id="UP000019491">
    <property type="component" value="Unassembled WGS sequence"/>
</dbReference>
<sequence length="189" mass="21080">MTRWTQLTLTEREASRSFDSFITQVEVTEHMAEVFGVGDERYKHALRTLLDEGATIGKSHAGVSSKVRLSRLTVVDEECQSFILQTSMIYGDLSFKLQDYSNVLQLSQPHQQFDVEESAKKRKQLAALNSSLKRSVSVLNLVAATNLKPLHRKVIWVKRWPLAVAGWAGRRGRAGVGASPQLATEGQTP</sequence>
<reference evidence="1 2" key="1">
    <citation type="submission" date="2014-02" db="EMBL/GenBank/DDBJ databases">
        <title>Whole genome shotgun sequence of Rhodococcus wratislaviensis NBRC 100605.</title>
        <authorList>
            <person name="Hosoyama A."/>
            <person name="Tsuchikane K."/>
            <person name="Yoshida I."/>
            <person name="Ohji S."/>
            <person name="Ichikawa N."/>
            <person name="Yamazoe A."/>
            <person name="Fujita N."/>
        </authorList>
    </citation>
    <scope>NUCLEOTIDE SEQUENCE [LARGE SCALE GENOMIC DNA]</scope>
    <source>
        <strain evidence="1 2">NBRC 100605</strain>
    </source>
</reference>
<accession>X0Q8J0</accession>
<protein>
    <submittedName>
        <fullName evidence="1">Uncharacterized protein</fullName>
    </submittedName>
</protein>
<evidence type="ECO:0000313" key="2">
    <source>
        <dbReference type="Proteomes" id="UP000019491"/>
    </source>
</evidence>
<evidence type="ECO:0000313" key="1">
    <source>
        <dbReference type="EMBL" id="GAF47186.1"/>
    </source>
</evidence>
<dbReference type="AlphaFoldDB" id="X0Q8J0"/>
<organism evidence="1 2">
    <name type="scientific">Rhodococcus wratislaviensis NBRC 100605</name>
    <dbReference type="NCBI Taxonomy" id="1219028"/>
    <lineage>
        <taxon>Bacteria</taxon>
        <taxon>Bacillati</taxon>
        <taxon>Actinomycetota</taxon>
        <taxon>Actinomycetes</taxon>
        <taxon>Mycobacteriales</taxon>
        <taxon>Nocardiaceae</taxon>
        <taxon>Rhodococcus</taxon>
    </lineage>
</organism>
<keyword evidence="2" id="KW-1185">Reference proteome</keyword>
<proteinExistence type="predicted"/>
<comment type="caution">
    <text evidence="1">The sequence shown here is derived from an EMBL/GenBank/DDBJ whole genome shotgun (WGS) entry which is preliminary data.</text>
</comment>
<name>X0Q8J0_RHOWR</name>
<dbReference type="EMBL" id="BAWF01000038">
    <property type="protein sequence ID" value="GAF47186.1"/>
    <property type="molecule type" value="Genomic_DNA"/>
</dbReference>
<gene>
    <name evidence="1" type="ORF">RW1_038_01080</name>
</gene>